<reference evidence="4" key="1">
    <citation type="journal article" date="2011" name="Proc. Natl. Acad. Sci. U.S.A.">
        <title>Obligate biotrophy features unraveled by the genomic analysis of rust fungi.</title>
        <authorList>
            <person name="Duplessis S."/>
            <person name="Cuomo C.A."/>
            <person name="Lin Y.-C."/>
            <person name="Aerts A."/>
            <person name="Tisserant E."/>
            <person name="Veneault-Fourrey C."/>
            <person name="Joly D.L."/>
            <person name="Hacquard S."/>
            <person name="Amselem J."/>
            <person name="Cantarel B.L."/>
            <person name="Chiu R."/>
            <person name="Coutinho P.M."/>
            <person name="Feau N."/>
            <person name="Field M."/>
            <person name="Frey P."/>
            <person name="Gelhaye E."/>
            <person name="Goldberg J."/>
            <person name="Grabherr M.G."/>
            <person name="Kodira C.D."/>
            <person name="Kohler A."/>
            <person name="Kuees U."/>
            <person name="Lindquist E.A."/>
            <person name="Lucas S.M."/>
            <person name="Mago R."/>
            <person name="Mauceli E."/>
            <person name="Morin E."/>
            <person name="Murat C."/>
            <person name="Pangilinan J.L."/>
            <person name="Park R."/>
            <person name="Pearson M."/>
            <person name="Quesneville H."/>
            <person name="Rouhier N."/>
            <person name="Sakthikumar S."/>
            <person name="Salamov A.A."/>
            <person name="Schmutz J."/>
            <person name="Selles B."/>
            <person name="Shapiro H."/>
            <person name="Tanguay P."/>
            <person name="Tuskan G.A."/>
            <person name="Henrissat B."/>
            <person name="Van de Peer Y."/>
            <person name="Rouze P."/>
            <person name="Ellis J.G."/>
            <person name="Dodds P.N."/>
            <person name="Schein J.E."/>
            <person name="Zhong S."/>
            <person name="Hamelin R.C."/>
            <person name="Grigoriev I.V."/>
            <person name="Szabo L.J."/>
            <person name="Martin F."/>
        </authorList>
    </citation>
    <scope>NUCLEOTIDE SEQUENCE [LARGE SCALE GENOMIC DNA]</scope>
    <source>
        <strain evidence="4">98AG31 / pathotype 3-4-7</strain>
    </source>
</reference>
<evidence type="ECO:0000313" key="3">
    <source>
        <dbReference type="EMBL" id="EGF98933.1"/>
    </source>
</evidence>
<proteinExistence type="predicted"/>
<organism evidence="4">
    <name type="scientific">Melampsora larici-populina (strain 98AG31 / pathotype 3-4-7)</name>
    <name type="common">Poplar leaf rust fungus</name>
    <dbReference type="NCBI Taxonomy" id="747676"/>
    <lineage>
        <taxon>Eukaryota</taxon>
        <taxon>Fungi</taxon>
        <taxon>Dikarya</taxon>
        <taxon>Basidiomycota</taxon>
        <taxon>Pucciniomycotina</taxon>
        <taxon>Pucciniomycetes</taxon>
        <taxon>Pucciniales</taxon>
        <taxon>Melampsoraceae</taxon>
        <taxon>Melampsora</taxon>
    </lineage>
</organism>
<gene>
    <name evidence="3" type="ORF">MELLADRAFT_113091</name>
</gene>
<evidence type="ECO:0000256" key="1">
    <source>
        <dbReference type="SAM" id="MobiDB-lite"/>
    </source>
</evidence>
<feature type="region of interest" description="Disordered" evidence="1">
    <location>
        <begin position="163"/>
        <end position="194"/>
    </location>
</feature>
<evidence type="ECO:0000313" key="4">
    <source>
        <dbReference type="Proteomes" id="UP000001072"/>
    </source>
</evidence>
<keyword evidence="4" id="KW-1185">Reference proteome</keyword>
<dbReference type="Pfam" id="PF20231">
    <property type="entry name" value="DUF6589"/>
    <property type="match status" value="1"/>
</dbReference>
<protein>
    <recommendedName>
        <fullName evidence="2">DUF6589 domain-containing protein</fullName>
    </recommendedName>
</protein>
<dbReference type="RefSeq" id="XP_007417786.1">
    <property type="nucleotide sequence ID" value="XM_007417724.1"/>
</dbReference>
<feature type="domain" description="DUF6589" evidence="2">
    <location>
        <begin position="299"/>
        <end position="481"/>
    </location>
</feature>
<dbReference type="HOGENOM" id="CLU_532176_0_0_1"/>
<evidence type="ECO:0000259" key="2">
    <source>
        <dbReference type="Pfam" id="PF20231"/>
    </source>
</evidence>
<dbReference type="InterPro" id="IPR046496">
    <property type="entry name" value="DUF6589"/>
</dbReference>
<dbReference type="EMBL" id="GL883166">
    <property type="protein sequence ID" value="EGF98933.1"/>
    <property type="molecule type" value="Genomic_DNA"/>
</dbReference>
<dbReference type="KEGG" id="mlr:MELLADRAFT_113091"/>
<name>F4S8P8_MELLP</name>
<dbReference type="VEuPathDB" id="FungiDB:MELLADRAFT_113091"/>
<sequence length="512" mass="56786">MPVGHRMKHVADCERAQVEGGRMTLTLGLAGLLIVTINGTGASAAFQLGQRETPDERRARCQIDTVHREESREIGVLVYQRPIRLGKTYFGGACHGFQASEIVNRQEPPRGHYPAGAYVSSNRVTPDFFSKSDERHRKEQITTGMSFLHSLIHQKLTVGLKKPDTDHIEDDESNLPAERGPEASSESLMARDGSDPILDTVDDAAIMSLENLVFLNPTPAEQAAHKLDTIPIMICAMIANACNRRCNAIPLANGLMTLAGGVSCRVNEWLQAFSMTISRPSILKALDHLSCLQEKRMMELFKIGVNPKKYAEELLVAAGDVGSNQLLESLRVKRFPPVNGMEGLEWVLSVFGGAHTTWNFSKAIWSLHWGNADNGNDTGTWRSSFAIGGEYKKPEAAQSFNAIMRSMQMVHKANLLFIITSVYSRVMLNDVGTYLIGPGHGSQVIKSNKQLDLTKTSDVENLLDLVWSDYFDVSALEHARTECPLVGLRRVPRGEHFLVKAGLWQHGTWYRH</sequence>
<dbReference type="GeneID" id="18924880"/>
<dbReference type="InParanoid" id="F4S8P8"/>
<dbReference type="Proteomes" id="UP000001072">
    <property type="component" value="Unassembled WGS sequence"/>
</dbReference>
<dbReference type="AlphaFoldDB" id="F4S8P8"/>
<accession>F4S8P8</accession>